<feature type="non-terminal residue" evidence="2">
    <location>
        <position position="1"/>
    </location>
</feature>
<dbReference type="InterPro" id="IPR036412">
    <property type="entry name" value="HAD-like_sf"/>
</dbReference>
<name>A0ABQ8AB90_BRANA</name>
<reference evidence="2 3" key="1">
    <citation type="submission" date="2021-05" db="EMBL/GenBank/DDBJ databases">
        <title>Genome Assembly of Synthetic Allotetraploid Brassica napus Reveals Homoeologous Exchanges between Subgenomes.</title>
        <authorList>
            <person name="Davis J.T."/>
        </authorList>
    </citation>
    <scope>NUCLEOTIDE SEQUENCE [LARGE SCALE GENOMIC DNA]</scope>
    <source>
        <strain evidence="3">cv. Da-Ae</strain>
        <tissue evidence="2">Seedling</tissue>
    </source>
</reference>
<sequence>ATEAGSKWFELECISSTKECNGEPNISCVTVFECLGLHEFLEQLSQFAHLIVFTADLEDYARPLVDEIDTKHVLNNRLYQPFVLSACKLSSVDHLCLPFVGCYYVYINILCFKQYQDHVKDLLCASKNLCRTLLDIVLPLLKQLSKKKTSDNDRFHMPDWFEKQGIPWSCWTSSSSSLQVPESR</sequence>
<accession>A0ABQ8AB90</accession>
<protein>
    <recommendedName>
        <fullName evidence="1">FCP1 homology domain-containing protein</fullName>
    </recommendedName>
</protein>
<evidence type="ECO:0000259" key="1">
    <source>
        <dbReference type="Pfam" id="PF03031"/>
    </source>
</evidence>
<proteinExistence type="predicted"/>
<dbReference type="InterPro" id="IPR023214">
    <property type="entry name" value="HAD_sf"/>
</dbReference>
<dbReference type="SUPFAM" id="SSF56784">
    <property type="entry name" value="HAD-like"/>
    <property type="match status" value="1"/>
</dbReference>
<keyword evidence="3" id="KW-1185">Reference proteome</keyword>
<dbReference type="Proteomes" id="UP000824890">
    <property type="component" value="Unassembled WGS sequence"/>
</dbReference>
<evidence type="ECO:0000313" key="2">
    <source>
        <dbReference type="EMBL" id="KAH0889804.1"/>
    </source>
</evidence>
<gene>
    <name evidence="2" type="ORF">HID58_052233</name>
</gene>
<organism evidence="2 3">
    <name type="scientific">Brassica napus</name>
    <name type="common">Rape</name>
    <dbReference type="NCBI Taxonomy" id="3708"/>
    <lineage>
        <taxon>Eukaryota</taxon>
        <taxon>Viridiplantae</taxon>
        <taxon>Streptophyta</taxon>
        <taxon>Embryophyta</taxon>
        <taxon>Tracheophyta</taxon>
        <taxon>Spermatophyta</taxon>
        <taxon>Magnoliopsida</taxon>
        <taxon>eudicotyledons</taxon>
        <taxon>Gunneridae</taxon>
        <taxon>Pentapetalae</taxon>
        <taxon>rosids</taxon>
        <taxon>malvids</taxon>
        <taxon>Brassicales</taxon>
        <taxon>Brassicaceae</taxon>
        <taxon>Brassiceae</taxon>
        <taxon>Brassica</taxon>
    </lineage>
</organism>
<dbReference type="EMBL" id="JAGKQM010000013">
    <property type="protein sequence ID" value="KAH0889804.1"/>
    <property type="molecule type" value="Genomic_DNA"/>
</dbReference>
<feature type="domain" description="FCP1 homology" evidence="1">
    <location>
        <begin position="36"/>
        <end position="80"/>
    </location>
</feature>
<comment type="caution">
    <text evidence="2">The sequence shown here is derived from an EMBL/GenBank/DDBJ whole genome shotgun (WGS) entry which is preliminary data.</text>
</comment>
<dbReference type="Pfam" id="PF03031">
    <property type="entry name" value="NIF"/>
    <property type="match status" value="1"/>
</dbReference>
<dbReference type="Gene3D" id="3.40.50.1000">
    <property type="entry name" value="HAD superfamily/HAD-like"/>
    <property type="match status" value="1"/>
</dbReference>
<evidence type="ECO:0000313" key="3">
    <source>
        <dbReference type="Proteomes" id="UP000824890"/>
    </source>
</evidence>
<dbReference type="InterPro" id="IPR004274">
    <property type="entry name" value="FCP1_dom"/>
</dbReference>